<evidence type="ECO:0000313" key="2">
    <source>
        <dbReference type="Proteomes" id="UP000186922"/>
    </source>
</evidence>
<name>A0A1D1W113_RAMVA</name>
<reference evidence="1 2" key="1">
    <citation type="journal article" date="2016" name="Nat. Commun.">
        <title>Extremotolerant tardigrade genome and improved radiotolerance of human cultured cells by tardigrade-unique protein.</title>
        <authorList>
            <person name="Hashimoto T."/>
            <person name="Horikawa D.D."/>
            <person name="Saito Y."/>
            <person name="Kuwahara H."/>
            <person name="Kozuka-Hata H."/>
            <person name="Shin-I T."/>
            <person name="Minakuchi Y."/>
            <person name="Ohishi K."/>
            <person name="Motoyama A."/>
            <person name="Aizu T."/>
            <person name="Enomoto A."/>
            <person name="Kondo K."/>
            <person name="Tanaka S."/>
            <person name="Hara Y."/>
            <person name="Koshikawa S."/>
            <person name="Sagara H."/>
            <person name="Miura T."/>
            <person name="Yokobori S."/>
            <person name="Miyagawa K."/>
            <person name="Suzuki Y."/>
            <person name="Kubo T."/>
            <person name="Oyama M."/>
            <person name="Kohara Y."/>
            <person name="Fujiyama A."/>
            <person name="Arakawa K."/>
            <person name="Katayama T."/>
            <person name="Toyoda A."/>
            <person name="Kunieda T."/>
        </authorList>
    </citation>
    <scope>NUCLEOTIDE SEQUENCE [LARGE SCALE GENOMIC DNA]</scope>
    <source>
        <strain evidence="1 2">YOKOZUNA-1</strain>
    </source>
</reference>
<protein>
    <submittedName>
        <fullName evidence="1">Uncharacterized protein</fullName>
    </submittedName>
</protein>
<sequence length="194" mass="22652">MDLLDQDFLQPKKLVEIRWVALEQAAIRAIIRDYNGLVLDICEAMFLAAEERRLAGFRLLHDTLEEFVKVLDSWEHNESITTLKDKIKFQHGLVFFQERPETVDTPVNGKKQLIVPITLSVGKAFPPLFFTEDYNGNSFTAFRKESVVLLQNVLLFFNLRFPETEATRHFRVFQWNKIPRESGRYGDTYIQVLA</sequence>
<gene>
    <name evidence="1" type="primary">RvY_16862-1</name>
    <name evidence="1" type="synonym">RvY_16862.1</name>
    <name evidence="1" type="ORF">RvY_16862</name>
</gene>
<accession>A0A1D1W113</accession>
<dbReference type="AlphaFoldDB" id="A0A1D1W113"/>
<organism evidence="1 2">
    <name type="scientific">Ramazzottius varieornatus</name>
    <name type="common">Water bear</name>
    <name type="synonym">Tardigrade</name>
    <dbReference type="NCBI Taxonomy" id="947166"/>
    <lineage>
        <taxon>Eukaryota</taxon>
        <taxon>Metazoa</taxon>
        <taxon>Ecdysozoa</taxon>
        <taxon>Tardigrada</taxon>
        <taxon>Eutardigrada</taxon>
        <taxon>Parachela</taxon>
        <taxon>Hypsibioidea</taxon>
        <taxon>Ramazzottiidae</taxon>
        <taxon>Ramazzottius</taxon>
    </lineage>
</organism>
<comment type="caution">
    <text evidence="1">The sequence shown here is derived from an EMBL/GenBank/DDBJ whole genome shotgun (WGS) entry which is preliminary data.</text>
</comment>
<evidence type="ECO:0000313" key="1">
    <source>
        <dbReference type="EMBL" id="GAV06956.1"/>
    </source>
</evidence>
<proteinExistence type="predicted"/>
<dbReference type="Proteomes" id="UP000186922">
    <property type="component" value="Unassembled WGS sequence"/>
</dbReference>
<keyword evidence="2" id="KW-1185">Reference proteome</keyword>
<dbReference type="EMBL" id="BDGG01000014">
    <property type="protein sequence ID" value="GAV06956.1"/>
    <property type="molecule type" value="Genomic_DNA"/>
</dbReference>